<accession>F0US15</accession>
<evidence type="ECO:0000313" key="2">
    <source>
        <dbReference type="Proteomes" id="UP000008142"/>
    </source>
</evidence>
<dbReference type="Proteomes" id="UP000008142">
    <property type="component" value="Unassembled WGS sequence"/>
</dbReference>
<reference evidence="2" key="1">
    <citation type="submission" date="2008-07" db="EMBL/GenBank/DDBJ databases">
        <title>Annotation of Ajellomyces capsulatus strain H88.</title>
        <authorList>
            <person name="Champion M."/>
            <person name="Cuomo C."/>
            <person name="Ma L.-J."/>
            <person name="Henn M.R."/>
            <person name="Sil A."/>
            <person name="Goldman B."/>
            <person name="Young S.K."/>
            <person name="Kodira C.D."/>
            <person name="Zeng Q."/>
            <person name="Koehrsen M."/>
            <person name="Alvarado L."/>
            <person name="Berlin A."/>
            <person name="Borenstein D."/>
            <person name="Chen Z."/>
            <person name="Engels R."/>
            <person name="Freedman E."/>
            <person name="Gellesch M."/>
            <person name="Goldberg J."/>
            <person name="Griggs A."/>
            <person name="Gujja S."/>
            <person name="Heiman D."/>
            <person name="Hepburn T."/>
            <person name="Howarth C."/>
            <person name="Jen D."/>
            <person name="Larson L."/>
            <person name="Lewis B."/>
            <person name="Mehta T."/>
            <person name="Park D."/>
            <person name="Pearson M."/>
            <person name="Roberts A."/>
            <person name="Saif S."/>
            <person name="Shea T."/>
            <person name="Shenoy N."/>
            <person name="Sisk P."/>
            <person name="Stolte C."/>
            <person name="Sykes S."/>
            <person name="Walk T."/>
            <person name="White J."/>
            <person name="Yandava C."/>
            <person name="Klein B."/>
            <person name="McEwen J.G."/>
            <person name="Puccia R."/>
            <person name="Goldman G.H."/>
            <person name="Felipe M.S."/>
            <person name="Nino-Vega G."/>
            <person name="San-Blas G."/>
            <person name="Taylor J."/>
            <person name="Mendoza L."/>
            <person name="Galagan J."/>
            <person name="Nusbaum C."/>
            <person name="Birren B."/>
        </authorList>
    </citation>
    <scope>NUCLEOTIDE SEQUENCE [LARGE SCALE GENOMIC DNA]</scope>
    <source>
        <strain evidence="2">H88</strain>
    </source>
</reference>
<proteinExistence type="predicted"/>
<dbReference type="AlphaFoldDB" id="F0US15"/>
<dbReference type="EMBL" id="DS990641">
    <property type="protein sequence ID" value="EGC48692.1"/>
    <property type="molecule type" value="Genomic_DNA"/>
</dbReference>
<name>F0US15_AJEC8</name>
<dbReference type="OMA" id="WLIAHAH"/>
<protein>
    <submittedName>
        <fullName evidence="1">Predicted protein</fullName>
    </submittedName>
</protein>
<evidence type="ECO:0000313" key="1">
    <source>
        <dbReference type="EMBL" id="EGC48692.1"/>
    </source>
</evidence>
<gene>
    <name evidence="1" type="ORF">HCEG_07907</name>
</gene>
<sequence>MSQGITTYYSQKGIWVFLNYSVGTSPGGALEAGCFNPAASPTRRPRAASGSGPSTIPSTWLLSLEKPLGYKMVYHKRQPEAAFYHFWQCCPDTSEGDCRAYVPQNQQINRTEELTHWLIAHAHARGLGNRANYLALAGIRSLAAAAYVACGGVEQALDSQFDTSPPLEPKLHQHG</sequence>
<dbReference type="HOGENOM" id="CLU_131024_0_0_1"/>
<organism evidence="2">
    <name type="scientific">Ajellomyces capsulatus (strain H88)</name>
    <name type="common">Darling's disease fungus</name>
    <name type="synonym">Histoplasma capsulatum</name>
    <dbReference type="NCBI Taxonomy" id="544711"/>
    <lineage>
        <taxon>Eukaryota</taxon>
        <taxon>Fungi</taxon>
        <taxon>Dikarya</taxon>
        <taxon>Ascomycota</taxon>
        <taxon>Pezizomycotina</taxon>
        <taxon>Eurotiomycetes</taxon>
        <taxon>Eurotiomycetidae</taxon>
        <taxon>Onygenales</taxon>
        <taxon>Ajellomycetaceae</taxon>
        <taxon>Histoplasma</taxon>
    </lineage>
</organism>